<reference evidence="6 7" key="1">
    <citation type="submission" date="2019-09" db="EMBL/GenBank/DDBJ databases">
        <title>Genome sequence of Roseospira marina, one of the more divergent members of the non-sulfur purple photosynthetic bacterial family, the Rhodospirillaceae.</title>
        <authorList>
            <person name="Meyer T."/>
            <person name="Kyndt J."/>
        </authorList>
    </citation>
    <scope>NUCLEOTIDE SEQUENCE [LARGE SCALE GENOMIC DNA]</scope>
    <source>
        <strain evidence="6 7">DSM 15113</strain>
    </source>
</reference>
<evidence type="ECO:0000256" key="3">
    <source>
        <dbReference type="ARBA" id="ARBA00023163"/>
    </source>
</evidence>
<evidence type="ECO:0000256" key="2">
    <source>
        <dbReference type="ARBA" id="ARBA00023125"/>
    </source>
</evidence>
<dbReference type="EMBL" id="VWPJ01000030">
    <property type="protein sequence ID" value="KAA5603820.1"/>
    <property type="molecule type" value="Genomic_DNA"/>
</dbReference>
<name>A0A5M6I6E3_9PROT</name>
<dbReference type="SMART" id="SM00419">
    <property type="entry name" value="HTH_CRP"/>
    <property type="match status" value="1"/>
</dbReference>
<evidence type="ECO:0000313" key="6">
    <source>
        <dbReference type="EMBL" id="KAA5603820.1"/>
    </source>
</evidence>
<evidence type="ECO:0000313" key="7">
    <source>
        <dbReference type="Proteomes" id="UP000324065"/>
    </source>
</evidence>
<dbReference type="Proteomes" id="UP000324065">
    <property type="component" value="Unassembled WGS sequence"/>
</dbReference>
<dbReference type="PANTHER" id="PTHR24567">
    <property type="entry name" value="CRP FAMILY TRANSCRIPTIONAL REGULATORY PROTEIN"/>
    <property type="match status" value="1"/>
</dbReference>
<dbReference type="InterPro" id="IPR050397">
    <property type="entry name" value="Env_Response_Regulators"/>
</dbReference>
<dbReference type="Pfam" id="PF00027">
    <property type="entry name" value="cNMP_binding"/>
    <property type="match status" value="1"/>
</dbReference>
<comment type="caution">
    <text evidence="6">The sequence shown here is derived from an EMBL/GenBank/DDBJ whole genome shotgun (WGS) entry which is preliminary data.</text>
</comment>
<dbReference type="PANTHER" id="PTHR24567:SF74">
    <property type="entry name" value="HTH-TYPE TRANSCRIPTIONAL REGULATOR ARCR"/>
    <property type="match status" value="1"/>
</dbReference>
<dbReference type="InterPro" id="IPR014710">
    <property type="entry name" value="RmlC-like_jellyroll"/>
</dbReference>
<keyword evidence="3" id="KW-0804">Transcription</keyword>
<dbReference type="CDD" id="cd00038">
    <property type="entry name" value="CAP_ED"/>
    <property type="match status" value="1"/>
</dbReference>
<gene>
    <name evidence="6" type="ORF">F1188_19065</name>
</gene>
<dbReference type="GO" id="GO:0005829">
    <property type="term" value="C:cytosol"/>
    <property type="evidence" value="ECO:0007669"/>
    <property type="project" value="TreeGrafter"/>
</dbReference>
<evidence type="ECO:0000259" key="4">
    <source>
        <dbReference type="PROSITE" id="PS50042"/>
    </source>
</evidence>
<organism evidence="6 7">
    <name type="scientific">Roseospira marina</name>
    <dbReference type="NCBI Taxonomy" id="140057"/>
    <lineage>
        <taxon>Bacteria</taxon>
        <taxon>Pseudomonadati</taxon>
        <taxon>Pseudomonadota</taxon>
        <taxon>Alphaproteobacteria</taxon>
        <taxon>Rhodospirillales</taxon>
        <taxon>Rhodospirillaceae</taxon>
        <taxon>Roseospira</taxon>
    </lineage>
</organism>
<protein>
    <submittedName>
        <fullName evidence="6">Crp/Fnr family transcriptional regulator</fullName>
    </submittedName>
</protein>
<accession>A0A5M6I6E3</accession>
<dbReference type="GO" id="GO:0003700">
    <property type="term" value="F:DNA-binding transcription factor activity"/>
    <property type="evidence" value="ECO:0007669"/>
    <property type="project" value="TreeGrafter"/>
</dbReference>
<dbReference type="InterPro" id="IPR012318">
    <property type="entry name" value="HTH_CRP"/>
</dbReference>
<keyword evidence="7" id="KW-1185">Reference proteome</keyword>
<keyword evidence="2" id="KW-0238">DNA-binding</keyword>
<dbReference type="PROSITE" id="PS51063">
    <property type="entry name" value="HTH_CRP_2"/>
    <property type="match status" value="1"/>
</dbReference>
<dbReference type="GO" id="GO:0003677">
    <property type="term" value="F:DNA binding"/>
    <property type="evidence" value="ECO:0007669"/>
    <property type="project" value="UniProtKB-KW"/>
</dbReference>
<feature type="domain" description="Cyclic nucleotide-binding" evidence="4">
    <location>
        <begin position="17"/>
        <end position="116"/>
    </location>
</feature>
<sequence length="238" mass="25733">MSLRRPEDIACARRSVLLRGLADDALQDILASATVQDAPHGTTLFVEGDPAHSVYVVLEGWIKLCRLSPSGAEAVVGVFARGESFAEAVAFRNATYPVNAEAVTDARLLRLDVATLLDRMHRRPDLGPAILAAAFSHLHALVQQVEQLKARTGAQRLAAFLVDLCPADAGACTVTLPYDKALLAGRLGIQPESLSRAFGRLRDAGVQVRQNQAAIDDVARLRAFVDQDRAEFWRKGEG</sequence>
<dbReference type="OrthoDB" id="190787at2"/>
<evidence type="ECO:0000259" key="5">
    <source>
        <dbReference type="PROSITE" id="PS51063"/>
    </source>
</evidence>
<dbReference type="PROSITE" id="PS50042">
    <property type="entry name" value="CNMP_BINDING_3"/>
    <property type="match status" value="1"/>
</dbReference>
<dbReference type="InterPro" id="IPR018490">
    <property type="entry name" value="cNMP-bd_dom_sf"/>
</dbReference>
<dbReference type="Pfam" id="PF13545">
    <property type="entry name" value="HTH_Crp_2"/>
    <property type="match status" value="1"/>
</dbReference>
<dbReference type="SUPFAM" id="SSF51206">
    <property type="entry name" value="cAMP-binding domain-like"/>
    <property type="match status" value="1"/>
</dbReference>
<dbReference type="AlphaFoldDB" id="A0A5M6I6E3"/>
<dbReference type="InterPro" id="IPR000595">
    <property type="entry name" value="cNMP-bd_dom"/>
</dbReference>
<dbReference type="RefSeq" id="WP_150064044.1">
    <property type="nucleotide sequence ID" value="NZ_JACHII010000028.1"/>
</dbReference>
<keyword evidence="1" id="KW-0805">Transcription regulation</keyword>
<dbReference type="SMART" id="SM00100">
    <property type="entry name" value="cNMP"/>
    <property type="match status" value="1"/>
</dbReference>
<dbReference type="InterPro" id="IPR036390">
    <property type="entry name" value="WH_DNA-bd_sf"/>
</dbReference>
<proteinExistence type="predicted"/>
<dbReference type="Gene3D" id="1.10.10.10">
    <property type="entry name" value="Winged helix-like DNA-binding domain superfamily/Winged helix DNA-binding domain"/>
    <property type="match status" value="1"/>
</dbReference>
<feature type="domain" description="HTH crp-type" evidence="5">
    <location>
        <begin position="151"/>
        <end position="219"/>
    </location>
</feature>
<dbReference type="InterPro" id="IPR036388">
    <property type="entry name" value="WH-like_DNA-bd_sf"/>
</dbReference>
<dbReference type="Gene3D" id="2.60.120.10">
    <property type="entry name" value="Jelly Rolls"/>
    <property type="match status" value="1"/>
</dbReference>
<evidence type="ECO:0000256" key="1">
    <source>
        <dbReference type="ARBA" id="ARBA00023015"/>
    </source>
</evidence>
<dbReference type="SUPFAM" id="SSF46785">
    <property type="entry name" value="Winged helix' DNA-binding domain"/>
    <property type="match status" value="1"/>
</dbReference>